<feature type="transmembrane region" description="Helical" evidence="2">
    <location>
        <begin position="32"/>
        <end position="53"/>
    </location>
</feature>
<name>B7KGL0_GLOC7</name>
<dbReference type="eggNOG" id="COG3889">
    <property type="taxonomic scope" value="Bacteria"/>
</dbReference>
<proteinExistence type="predicted"/>
<keyword evidence="4" id="KW-1185">Reference proteome</keyword>
<dbReference type="HOGENOM" id="CLU_1081577_0_0_3"/>
<keyword evidence="2" id="KW-0812">Transmembrane</keyword>
<dbReference type="AlphaFoldDB" id="B7KGL0"/>
<accession>B7KGL0</accession>
<evidence type="ECO:0000313" key="3">
    <source>
        <dbReference type="EMBL" id="ACK71937.1"/>
    </source>
</evidence>
<evidence type="ECO:0000256" key="2">
    <source>
        <dbReference type="SAM" id="Phobius"/>
    </source>
</evidence>
<evidence type="ECO:0000313" key="4">
    <source>
        <dbReference type="Proteomes" id="UP000002384"/>
    </source>
</evidence>
<protein>
    <submittedName>
        <fullName evidence="3">Uncharacterized protein</fullName>
    </submittedName>
</protein>
<dbReference type="STRING" id="65393.PCC7424_3547"/>
<reference evidence="4" key="1">
    <citation type="journal article" date="2011" name="MBio">
        <title>Novel metabolic attributes of the genus Cyanothece, comprising a group of unicellular nitrogen-fixing Cyanobacteria.</title>
        <authorList>
            <person name="Bandyopadhyay A."/>
            <person name="Elvitigala T."/>
            <person name="Welsh E."/>
            <person name="Stockel J."/>
            <person name="Liberton M."/>
            <person name="Min H."/>
            <person name="Sherman L.A."/>
            <person name="Pakrasi H.B."/>
        </authorList>
    </citation>
    <scope>NUCLEOTIDE SEQUENCE [LARGE SCALE GENOMIC DNA]</scope>
    <source>
        <strain evidence="4">PCC 7424</strain>
    </source>
</reference>
<sequence>MFFLVGSSIGLGILILILFGILQWLQIPTGNLIDWLIGIASFWWLMVIVTVPWNVYFEAQEVNAEADISREKEISIDEKQVSYVKQVQKWSLVVAIALHILSALGLYVLAATGISGVGYISSGATLLLTGLRPAIRTYEYLAARLSMIRQQIKYPREDILELRQRFEQLENNVEELQKKLDVNEPESWATIQEEKVKQVRQEYTDLLAQLEYFQARNKAEHEQLSREAKNAIAQLTEDSQFLGHVREIIRFVKTA</sequence>
<dbReference type="RefSeq" id="WP_015955530.1">
    <property type="nucleotide sequence ID" value="NC_011729.1"/>
</dbReference>
<keyword evidence="2" id="KW-1133">Transmembrane helix</keyword>
<dbReference type="Proteomes" id="UP000002384">
    <property type="component" value="Chromosome"/>
</dbReference>
<feature type="transmembrane region" description="Helical" evidence="2">
    <location>
        <begin position="6"/>
        <end position="25"/>
    </location>
</feature>
<gene>
    <name evidence="3" type="ordered locus">PCC7424_3547</name>
</gene>
<dbReference type="KEGG" id="cyc:PCC7424_3547"/>
<evidence type="ECO:0000256" key="1">
    <source>
        <dbReference type="SAM" id="Coils"/>
    </source>
</evidence>
<feature type="coiled-coil region" evidence="1">
    <location>
        <begin position="159"/>
        <end position="238"/>
    </location>
</feature>
<organism evidence="3 4">
    <name type="scientific">Gloeothece citriformis (strain PCC 7424)</name>
    <name type="common">Cyanothece sp. (strain PCC 7424)</name>
    <dbReference type="NCBI Taxonomy" id="65393"/>
    <lineage>
        <taxon>Bacteria</taxon>
        <taxon>Bacillati</taxon>
        <taxon>Cyanobacteriota</taxon>
        <taxon>Cyanophyceae</taxon>
        <taxon>Oscillatoriophycideae</taxon>
        <taxon>Chroococcales</taxon>
        <taxon>Aphanothecaceae</taxon>
        <taxon>Gloeothece</taxon>
        <taxon>Gloeothece citriformis</taxon>
    </lineage>
</organism>
<dbReference type="EMBL" id="CP001291">
    <property type="protein sequence ID" value="ACK71937.1"/>
    <property type="molecule type" value="Genomic_DNA"/>
</dbReference>
<feature type="transmembrane region" description="Helical" evidence="2">
    <location>
        <begin position="90"/>
        <end position="110"/>
    </location>
</feature>
<keyword evidence="2" id="KW-0472">Membrane</keyword>
<keyword evidence="1" id="KW-0175">Coiled coil</keyword>
<dbReference type="OrthoDB" id="509327at2"/>